<feature type="region of interest" description="Disordered" evidence="1">
    <location>
        <begin position="39"/>
        <end position="59"/>
    </location>
</feature>
<name>A0A9P5LYL9_9HELO</name>
<dbReference type="RefSeq" id="XP_038737276.1">
    <property type="nucleotide sequence ID" value="XM_038871375.1"/>
</dbReference>
<feature type="compositionally biased region" description="Polar residues" evidence="1">
    <location>
        <begin position="285"/>
        <end position="295"/>
    </location>
</feature>
<sequence length="304" mass="34338">MFSRLIAYIRSITRGYRTLNRNDSIDVEKSTEETPLIIKGLASPNPFGDDSDDKSKGIEKSHPNIEISEQFDIDLSLQAHTNQSETVFVDPAIKKQIDESYDTIDCTSQMSSNASELLPSEQHPRALSGFFELVFKATHIARETLSKMENEKNEQSDRFRYNSEIFNNALELHSFEQHPRALSGFFELVFKATHVARETLSKMENEKNEQSNQLRYNSETLNNASELCPSEQYSKALSGFFESVFKAAHIAAENLSKIENEQSNRLGYNSETCIPAPSSNPFPRSPEAIQSSINALETMDEESS</sequence>
<reference evidence="2 3" key="1">
    <citation type="journal article" date="2020" name="Genome Biol. Evol.">
        <title>Comparative genomics of Sclerotiniaceae.</title>
        <authorList>
            <person name="Valero Jimenez C.A."/>
            <person name="Steentjes M."/>
            <person name="Scholten O.E."/>
            <person name="Van Kan J.A.L."/>
        </authorList>
    </citation>
    <scope>NUCLEOTIDE SEQUENCE [LARGE SCALE GENOMIC DNA]</scope>
    <source>
        <strain evidence="2 3">MUCL 94</strain>
    </source>
</reference>
<organism evidence="2 3">
    <name type="scientific">Botrytis byssoidea</name>
    <dbReference type="NCBI Taxonomy" id="139641"/>
    <lineage>
        <taxon>Eukaryota</taxon>
        <taxon>Fungi</taxon>
        <taxon>Dikarya</taxon>
        <taxon>Ascomycota</taxon>
        <taxon>Pezizomycotina</taxon>
        <taxon>Leotiomycetes</taxon>
        <taxon>Helotiales</taxon>
        <taxon>Sclerotiniaceae</taxon>
        <taxon>Botrytis</taxon>
    </lineage>
</organism>
<dbReference type="GeneID" id="62144454"/>
<evidence type="ECO:0000256" key="1">
    <source>
        <dbReference type="SAM" id="MobiDB-lite"/>
    </source>
</evidence>
<dbReference type="AlphaFoldDB" id="A0A9P5LYL9"/>
<proteinExistence type="predicted"/>
<protein>
    <submittedName>
        <fullName evidence="2">Uncharacterized protein</fullName>
    </submittedName>
</protein>
<gene>
    <name evidence="2" type="ORF">EAE97_000865</name>
</gene>
<dbReference type="EMBL" id="RCSW01000002">
    <property type="protein sequence ID" value="KAF7953466.1"/>
    <property type="molecule type" value="Genomic_DNA"/>
</dbReference>
<feature type="region of interest" description="Disordered" evidence="1">
    <location>
        <begin position="269"/>
        <end position="304"/>
    </location>
</feature>
<evidence type="ECO:0000313" key="3">
    <source>
        <dbReference type="Proteomes" id="UP000710849"/>
    </source>
</evidence>
<accession>A0A9P5LYL9</accession>
<keyword evidence="3" id="KW-1185">Reference proteome</keyword>
<comment type="caution">
    <text evidence="2">The sequence shown here is derived from an EMBL/GenBank/DDBJ whole genome shotgun (WGS) entry which is preliminary data.</text>
</comment>
<dbReference type="Proteomes" id="UP000710849">
    <property type="component" value="Unassembled WGS sequence"/>
</dbReference>
<evidence type="ECO:0000313" key="2">
    <source>
        <dbReference type="EMBL" id="KAF7953466.1"/>
    </source>
</evidence>